<proteinExistence type="predicted"/>
<accession>A0A1D9QGB0</accession>
<reference evidence="2" key="1">
    <citation type="journal article" date="2017" name="Genome Biol. Evol.">
        <title>The complete genome sequence of the phytopathogenic fungus Sclerotinia sclerotiorum reveals insights into the genome architecture of broad host range pathogens.</title>
        <authorList>
            <person name="Derbyshire M."/>
            <person name="Denton-Giles M."/>
            <person name="Hegedus D."/>
            <person name="Seifbarghy S."/>
            <person name="Rollins J."/>
            <person name="van Kan J."/>
            <person name="Seidl M.F."/>
            <person name="Faino L."/>
            <person name="Mbengue M."/>
            <person name="Navaud O."/>
            <person name="Raffaele S."/>
            <person name="Hammond-Kosack K."/>
            <person name="Heard S."/>
            <person name="Oliver R."/>
        </authorList>
    </citation>
    <scope>NUCLEOTIDE SEQUENCE [LARGE SCALE GENOMIC DNA]</scope>
    <source>
        <strain evidence="2">ATCC 18683 / 1980 / Ss-1</strain>
    </source>
</reference>
<sequence>MRDVQQKAGKLCITIGNEKSRSDSQLVNDRIAPFKTLDSILSNLNKWILQGNICDCWKRQRYLSGGFENSGGFPHGHGVADCLASDLLPW</sequence>
<gene>
    <name evidence="1" type="ORF">sscle_12g087560</name>
</gene>
<dbReference type="VEuPathDB" id="FungiDB:sscle_12g087560"/>
<dbReference type="Proteomes" id="UP000177798">
    <property type="component" value="Chromosome 12"/>
</dbReference>
<dbReference type="OrthoDB" id="3532887at2759"/>
<dbReference type="EMBL" id="CP017825">
    <property type="protein sequence ID" value="APA13986.1"/>
    <property type="molecule type" value="Genomic_DNA"/>
</dbReference>
<evidence type="ECO:0000313" key="1">
    <source>
        <dbReference type="EMBL" id="APA13986.1"/>
    </source>
</evidence>
<name>A0A1D9QGB0_SCLS1</name>
<protein>
    <submittedName>
        <fullName evidence="1">Uncharacterized protein</fullName>
    </submittedName>
</protein>
<organism evidence="1 2">
    <name type="scientific">Sclerotinia sclerotiorum (strain ATCC 18683 / 1980 / Ss-1)</name>
    <name type="common">White mold</name>
    <name type="synonym">Whetzelinia sclerotiorum</name>
    <dbReference type="NCBI Taxonomy" id="665079"/>
    <lineage>
        <taxon>Eukaryota</taxon>
        <taxon>Fungi</taxon>
        <taxon>Dikarya</taxon>
        <taxon>Ascomycota</taxon>
        <taxon>Pezizomycotina</taxon>
        <taxon>Leotiomycetes</taxon>
        <taxon>Helotiales</taxon>
        <taxon>Sclerotiniaceae</taxon>
        <taxon>Sclerotinia</taxon>
    </lineage>
</organism>
<evidence type="ECO:0000313" key="2">
    <source>
        <dbReference type="Proteomes" id="UP000177798"/>
    </source>
</evidence>
<dbReference type="AlphaFoldDB" id="A0A1D9QGB0"/>